<dbReference type="KEGG" id="haj:DU500_09970"/>
<dbReference type="AlphaFoldDB" id="A0A345E3F5"/>
<dbReference type="GeneID" id="37283713"/>
<evidence type="ECO:0000313" key="1">
    <source>
        <dbReference type="EMBL" id="AXG06727.1"/>
    </source>
</evidence>
<sequence length="139" mass="14909">MPTRRTALAAAGGALAGSLGTYAGLEAIDTGYGSIQWANELDREVRVRTVVRSTGGVLADPAVVYESEYRMFPTEHTRGGDTNVVETGRYEVSVEVTSRDGGVLAGPASTTWAPAGCYHQRLIVRVTADRSVEFLQREC</sequence>
<name>A0A345E3F5_9EURY</name>
<evidence type="ECO:0000313" key="2">
    <source>
        <dbReference type="Proteomes" id="UP000253273"/>
    </source>
</evidence>
<organism evidence="1 2">
    <name type="scientific">Haloplanus rubicundus</name>
    <dbReference type="NCBI Taxonomy" id="1547898"/>
    <lineage>
        <taxon>Archaea</taxon>
        <taxon>Methanobacteriati</taxon>
        <taxon>Methanobacteriota</taxon>
        <taxon>Stenosarchaea group</taxon>
        <taxon>Halobacteria</taxon>
        <taxon>Halobacteriales</taxon>
        <taxon>Haloferacaceae</taxon>
        <taxon>Haloplanus</taxon>
    </lineage>
</organism>
<dbReference type="RefSeq" id="WP_114585864.1">
    <property type="nucleotide sequence ID" value="NZ_CP031150.1"/>
</dbReference>
<accession>A0A345E3F5</accession>
<reference evidence="1 2" key="1">
    <citation type="submission" date="2018-07" db="EMBL/GenBank/DDBJ databases">
        <title>Genome sequences of Haloplanus sp. CBA1113.</title>
        <authorList>
            <person name="Kim Y.B."/>
            <person name="Roh S.W."/>
        </authorList>
    </citation>
    <scope>NUCLEOTIDE SEQUENCE [LARGE SCALE GENOMIC DNA]</scope>
    <source>
        <strain evidence="1 2">CBA1113</strain>
    </source>
</reference>
<proteinExistence type="predicted"/>
<dbReference type="EMBL" id="CP031150">
    <property type="protein sequence ID" value="AXG06727.1"/>
    <property type="molecule type" value="Genomic_DNA"/>
</dbReference>
<keyword evidence="2" id="KW-1185">Reference proteome</keyword>
<gene>
    <name evidence="1" type="ORF">DU500_09970</name>
</gene>
<protein>
    <submittedName>
        <fullName evidence="1">Uncharacterized protein</fullName>
    </submittedName>
</protein>
<dbReference type="Proteomes" id="UP000253273">
    <property type="component" value="Chromosome"/>
</dbReference>
<dbReference type="OrthoDB" id="350521at2157"/>